<dbReference type="Proteomes" id="UP000010297">
    <property type="component" value="Unassembled WGS sequence"/>
</dbReference>
<dbReference type="NCBIfam" id="NF007770">
    <property type="entry name" value="PRK10456.1"/>
    <property type="match status" value="1"/>
</dbReference>
<evidence type="ECO:0000256" key="2">
    <source>
        <dbReference type="ARBA" id="ARBA00022679"/>
    </source>
</evidence>
<dbReference type="InterPro" id="IPR016181">
    <property type="entry name" value="Acyl_CoA_acyltransferase"/>
</dbReference>
<protein>
    <recommendedName>
        <fullName evidence="4 5">Arginine N-succinyltransferase</fullName>
        <shortName evidence="4">AST</shortName>
        <ecNumber evidence="4 5">2.3.1.109</ecNumber>
    </recommendedName>
    <alternativeName>
        <fullName evidence="4">AOST</fullName>
    </alternativeName>
</protein>
<reference evidence="6 7" key="1">
    <citation type="submission" date="2012-02" db="EMBL/GenBank/DDBJ databases">
        <title>Whole genome shotgun sequence of Escherichia hermannii NBRC 105704.</title>
        <authorList>
            <person name="Yoshida I."/>
            <person name="Hosoyama A."/>
            <person name="Tsuchikane K."/>
            <person name="Katsumata H."/>
            <person name="Yamazaki S."/>
            <person name="Fujita N."/>
        </authorList>
    </citation>
    <scope>NUCLEOTIDE SEQUENCE [LARGE SCALE GENOMIC DNA]</scope>
    <source>
        <strain evidence="6 7">NBRC 105704</strain>
    </source>
</reference>
<accession>H5UYT0</accession>
<evidence type="ECO:0000256" key="3">
    <source>
        <dbReference type="ARBA" id="ARBA00023315"/>
    </source>
</evidence>
<comment type="catalytic activity">
    <reaction evidence="4">
        <text>succinyl-CoA + L-arginine = N(2)-succinyl-L-arginine + CoA + H(+)</text>
        <dbReference type="Rhea" id="RHEA:15185"/>
        <dbReference type="ChEBI" id="CHEBI:15378"/>
        <dbReference type="ChEBI" id="CHEBI:32682"/>
        <dbReference type="ChEBI" id="CHEBI:57287"/>
        <dbReference type="ChEBI" id="CHEBI:57292"/>
        <dbReference type="ChEBI" id="CHEBI:58241"/>
        <dbReference type="EC" id="2.3.1.109"/>
    </reaction>
</comment>
<keyword evidence="7" id="KW-1185">Reference proteome</keyword>
<dbReference type="InterPro" id="IPR007041">
    <property type="entry name" value="Arg_succinylTrfase_AstA/AruG"/>
</dbReference>
<dbReference type="PANTHER" id="PTHR30420">
    <property type="entry name" value="N-SUCCINYLARGININE DIHYDROLASE"/>
    <property type="match status" value="1"/>
</dbReference>
<keyword evidence="1 4" id="KW-0056">Arginine metabolism</keyword>
<dbReference type="PANTHER" id="PTHR30420:SF1">
    <property type="entry name" value="ARGININE N-SUCCINYLTRANSFERASE"/>
    <property type="match status" value="1"/>
</dbReference>
<comment type="caution">
    <text evidence="6">The sequence shown here is derived from an EMBL/GenBank/DDBJ whole genome shotgun (WGS) entry which is preliminary data.</text>
</comment>
<evidence type="ECO:0000313" key="7">
    <source>
        <dbReference type="Proteomes" id="UP000010297"/>
    </source>
</evidence>
<keyword evidence="2 4" id="KW-0808">Transferase</keyword>
<dbReference type="GeneID" id="92828723"/>
<evidence type="ECO:0000256" key="1">
    <source>
        <dbReference type="ARBA" id="ARBA00022503"/>
    </source>
</evidence>
<keyword evidence="3 4" id="KW-0012">Acyltransferase</keyword>
<comment type="function">
    <text evidence="4">Catalyzes the transfer of succinyl-CoA to arginine to produce N(2)-succinylarginine.</text>
</comment>
<dbReference type="InterPro" id="IPR017650">
    <property type="entry name" value="Arginine_N-succinylTrfase"/>
</dbReference>
<comment type="pathway">
    <text evidence="4">Amino-acid degradation; L-arginine degradation via AST pathway; L-glutamate and succinate from L-arginine: step 1/5.</text>
</comment>
<feature type="binding site" evidence="4">
    <location>
        <position position="125"/>
    </location>
    <ligand>
        <name>succinyl-CoA</name>
        <dbReference type="ChEBI" id="CHEBI:57292"/>
    </ligand>
</feature>
<evidence type="ECO:0000256" key="5">
    <source>
        <dbReference type="NCBIfam" id="TIGR03244"/>
    </source>
</evidence>
<dbReference type="NCBIfam" id="TIGR03244">
    <property type="entry name" value="arg_catab_AstA"/>
    <property type="match status" value="1"/>
</dbReference>
<organism evidence="6 7">
    <name type="scientific">Atlantibacter hermannii NBRC 105704</name>
    <dbReference type="NCBI Taxonomy" id="1115512"/>
    <lineage>
        <taxon>Bacteria</taxon>
        <taxon>Pseudomonadati</taxon>
        <taxon>Pseudomonadota</taxon>
        <taxon>Gammaproteobacteria</taxon>
        <taxon>Enterobacterales</taxon>
        <taxon>Enterobacteriaceae</taxon>
        <taxon>Atlantibacter</taxon>
    </lineage>
</organism>
<proteinExistence type="inferred from homology"/>
<evidence type="ECO:0000256" key="4">
    <source>
        <dbReference type="HAMAP-Rule" id="MF_01171"/>
    </source>
</evidence>
<dbReference type="NCBIfam" id="TIGR03243">
    <property type="entry name" value="arg_catab_AOST"/>
    <property type="match status" value="1"/>
</dbReference>
<dbReference type="UniPathway" id="UPA00185">
    <property type="reaction ID" value="UER00279"/>
</dbReference>
<comment type="similarity">
    <text evidence="4">Belongs to the arginine N-succinyltransferase family.</text>
</comment>
<dbReference type="EMBL" id="BAFF01000001">
    <property type="protein sequence ID" value="GAB50084.1"/>
    <property type="molecule type" value="Genomic_DNA"/>
</dbReference>
<sequence length="345" mass="38623">MMVIRPIERNDLGPLLKLAGKTGGGLTSLPEDEVTLGERIERSIATWKGTLPKADQGYVFVLEETETGQVAGICAIEVAVGLNEPWYNYRVGTLVHASKELNVYNALPTLFLSNDHTGSSELCTLFLDPEWRKEGNGYLLSKSRFMFMAAFRDHFNDKVVAEMRGVIDETGYSPFWESLGQRFFSMAFSRADYLCGTGQKAFIAELMPKHPIYTHFLTPEAQAVIGQVHPQTAPARAVLEKEGFRYRDYIDIFDGGPTLECDIDRVRAIRKSRLVEVAEGQPAVDETFPACMVANEKYDMFRVMLIRANPDTPRLVLDAATLDALKCQPGDTVRLVRLCPEEKKS</sequence>
<dbReference type="Pfam" id="PF04958">
    <property type="entry name" value="AstA"/>
    <property type="match status" value="1"/>
</dbReference>
<dbReference type="EC" id="2.3.1.109" evidence="4 5"/>
<gene>
    <name evidence="4 6" type="primary">astA</name>
    <name evidence="6" type="ORF">EH105704_01_00890</name>
</gene>
<dbReference type="GO" id="GO:0008791">
    <property type="term" value="F:arginine N-succinyltransferase activity"/>
    <property type="evidence" value="ECO:0007669"/>
    <property type="project" value="UniProtKB-UniRule"/>
</dbReference>
<dbReference type="GO" id="GO:0019544">
    <property type="term" value="P:L-arginine catabolic process to L-glutamate"/>
    <property type="evidence" value="ECO:0007669"/>
    <property type="project" value="UniProtKB-UniRule"/>
</dbReference>
<dbReference type="RefSeq" id="WP_002433729.1">
    <property type="nucleotide sequence ID" value="NZ_BAFF01000001.1"/>
</dbReference>
<evidence type="ECO:0000313" key="6">
    <source>
        <dbReference type="EMBL" id="GAB50084.1"/>
    </source>
</evidence>
<dbReference type="eggNOG" id="COG3138">
    <property type="taxonomic scope" value="Bacteria"/>
</dbReference>
<dbReference type="AlphaFoldDB" id="H5UYT0"/>
<dbReference type="GO" id="GO:0019545">
    <property type="term" value="P:L-arginine catabolic process to succinate"/>
    <property type="evidence" value="ECO:0007669"/>
    <property type="project" value="UniProtKB-UniRule"/>
</dbReference>
<dbReference type="SUPFAM" id="SSF55729">
    <property type="entry name" value="Acyl-CoA N-acyltransferases (Nat)"/>
    <property type="match status" value="1"/>
</dbReference>
<name>H5UYT0_ATLHE</name>
<feature type="active site" description="Proton donor" evidence="4">
    <location>
        <position position="229"/>
    </location>
</feature>
<dbReference type="HAMAP" id="MF_01171">
    <property type="entry name" value="AstA"/>
    <property type="match status" value="1"/>
</dbReference>
<dbReference type="Gene3D" id="2.40.40.20">
    <property type="match status" value="1"/>
</dbReference>